<dbReference type="EMBL" id="WJQU01000002">
    <property type="protein sequence ID" value="KAJ6643808.1"/>
    <property type="molecule type" value="Genomic_DNA"/>
</dbReference>
<dbReference type="Proteomes" id="UP001151699">
    <property type="component" value="Chromosome B"/>
</dbReference>
<dbReference type="SMART" id="SM00708">
    <property type="entry name" value="PhBP"/>
    <property type="match status" value="1"/>
</dbReference>
<evidence type="ECO:0000256" key="2">
    <source>
        <dbReference type="ARBA" id="ARBA00008098"/>
    </source>
</evidence>
<comment type="caution">
    <text evidence="6">The sequence shown here is derived from an EMBL/GenBank/DDBJ whole genome shotgun (WGS) entry which is preliminary data.</text>
</comment>
<dbReference type="PANTHER" id="PTHR11857">
    <property type="entry name" value="ODORANT BINDING PROTEIN-RELATED"/>
    <property type="match status" value="1"/>
</dbReference>
<evidence type="ECO:0000256" key="1">
    <source>
        <dbReference type="ARBA" id="ARBA00004613"/>
    </source>
</evidence>
<evidence type="ECO:0000256" key="5">
    <source>
        <dbReference type="SAM" id="SignalP"/>
    </source>
</evidence>
<gene>
    <name evidence="6" type="primary">Obp28a_2</name>
    <name evidence="6" type="ORF">Bhyg_08773</name>
</gene>
<dbReference type="SUPFAM" id="SSF47565">
    <property type="entry name" value="Insect pheromone/odorant-binding proteins"/>
    <property type="match status" value="1"/>
</dbReference>
<feature type="chain" id="PRO_5040162380" evidence="5">
    <location>
        <begin position="20"/>
        <end position="140"/>
    </location>
</feature>
<feature type="signal peptide" evidence="5">
    <location>
        <begin position="1"/>
        <end position="19"/>
    </location>
</feature>
<dbReference type="InterPro" id="IPR036728">
    <property type="entry name" value="PBP_GOBP_sf"/>
</dbReference>
<evidence type="ECO:0000313" key="6">
    <source>
        <dbReference type="EMBL" id="KAJ6643808.1"/>
    </source>
</evidence>
<dbReference type="CDD" id="cd23992">
    <property type="entry name" value="PBP_GOBP"/>
    <property type="match status" value="1"/>
</dbReference>
<name>A0A9Q0N587_9DIPT</name>
<evidence type="ECO:0000256" key="4">
    <source>
        <dbReference type="ARBA" id="ARBA00022729"/>
    </source>
</evidence>
<comment type="subcellular location">
    <subcellularLocation>
        <location evidence="1">Secreted</location>
    </subcellularLocation>
</comment>
<dbReference type="GO" id="GO:0007608">
    <property type="term" value="P:sensory perception of smell"/>
    <property type="evidence" value="ECO:0007669"/>
    <property type="project" value="TreeGrafter"/>
</dbReference>
<comment type="similarity">
    <text evidence="2">Belongs to the PBP/GOBP family.</text>
</comment>
<protein>
    <submittedName>
        <fullName evidence="6">General odorant-binding protein 28a</fullName>
    </submittedName>
</protein>
<sequence>MKTLAILIISCCFVAVSKAAMTEAQMKVLQMIIAECAEKEKATQADLEELMAHKPATSRTAKCHRACMHETFGTMKDNKFNSEGFLAMINMKYKGDAAKMKIAQDVTKDCENIADSDRCEAGAKICKCLYGSTTSRGLDN</sequence>
<keyword evidence="4 5" id="KW-0732">Signal</keyword>
<proteinExistence type="inferred from homology"/>
<dbReference type="AlphaFoldDB" id="A0A9Q0N587"/>
<evidence type="ECO:0000256" key="3">
    <source>
        <dbReference type="ARBA" id="ARBA00022525"/>
    </source>
</evidence>
<dbReference type="Pfam" id="PF01395">
    <property type="entry name" value="PBP_GOBP"/>
    <property type="match status" value="1"/>
</dbReference>
<dbReference type="OrthoDB" id="6595846at2759"/>
<dbReference type="Gene3D" id="1.10.238.20">
    <property type="entry name" value="Pheromone/general odorant binding protein domain"/>
    <property type="match status" value="1"/>
</dbReference>
<dbReference type="GO" id="GO:0005615">
    <property type="term" value="C:extracellular space"/>
    <property type="evidence" value="ECO:0007669"/>
    <property type="project" value="TreeGrafter"/>
</dbReference>
<organism evidence="6 7">
    <name type="scientific">Pseudolycoriella hygida</name>
    <dbReference type="NCBI Taxonomy" id="35572"/>
    <lineage>
        <taxon>Eukaryota</taxon>
        <taxon>Metazoa</taxon>
        <taxon>Ecdysozoa</taxon>
        <taxon>Arthropoda</taxon>
        <taxon>Hexapoda</taxon>
        <taxon>Insecta</taxon>
        <taxon>Pterygota</taxon>
        <taxon>Neoptera</taxon>
        <taxon>Endopterygota</taxon>
        <taxon>Diptera</taxon>
        <taxon>Nematocera</taxon>
        <taxon>Sciaroidea</taxon>
        <taxon>Sciaridae</taxon>
        <taxon>Pseudolycoriella</taxon>
    </lineage>
</organism>
<dbReference type="GO" id="GO:0005549">
    <property type="term" value="F:odorant binding"/>
    <property type="evidence" value="ECO:0007669"/>
    <property type="project" value="InterPro"/>
</dbReference>
<dbReference type="InterPro" id="IPR006170">
    <property type="entry name" value="PBP/GOBP"/>
</dbReference>
<keyword evidence="7" id="KW-1185">Reference proteome</keyword>
<evidence type="ECO:0000313" key="7">
    <source>
        <dbReference type="Proteomes" id="UP001151699"/>
    </source>
</evidence>
<keyword evidence="3" id="KW-0964">Secreted</keyword>
<reference evidence="6" key="1">
    <citation type="submission" date="2022-07" db="EMBL/GenBank/DDBJ databases">
        <authorList>
            <person name="Trinca V."/>
            <person name="Uliana J.V.C."/>
            <person name="Torres T.T."/>
            <person name="Ward R.J."/>
            <person name="Monesi N."/>
        </authorList>
    </citation>
    <scope>NUCLEOTIDE SEQUENCE</scope>
    <source>
        <strain evidence="6">HSMRA1968</strain>
        <tissue evidence="6">Whole embryos</tissue>
    </source>
</reference>
<accession>A0A9Q0N587</accession>